<accession>A0ABD2C7P1</accession>
<protein>
    <submittedName>
        <fullName evidence="2">Uncharacterized protein</fullName>
    </submittedName>
</protein>
<evidence type="ECO:0000313" key="3">
    <source>
        <dbReference type="Proteomes" id="UP001607302"/>
    </source>
</evidence>
<comment type="caution">
    <text evidence="2">The sequence shown here is derived from an EMBL/GenBank/DDBJ whole genome shotgun (WGS) entry which is preliminary data.</text>
</comment>
<feature type="region of interest" description="Disordered" evidence="1">
    <location>
        <begin position="1"/>
        <end position="26"/>
    </location>
</feature>
<gene>
    <name evidence="2" type="ORF">V1478_001210</name>
</gene>
<keyword evidence="3" id="KW-1185">Reference proteome</keyword>
<evidence type="ECO:0000313" key="2">
    <source>
        <dbReference type="EMBL" id="KAL2741069.1"/>
    </source>
</evidence>
<dbReference type="EMBL" id="JAUDFV010000020">
    <property type="protein sequence ID" value="KAL2741069.1"/>
    <property type="molecule type" value="Genomic_DNA"/>
</dbReference>
<reference evidence="2 3" key="1">
    <citation type="journal article" date="2024" name="Ann. Entomol. Soc. Am.">
        <title>Genomic analyses of the southern and eastern yellowjacket wasps (Hymenoptera: Vespidae) reveal evolutionary signatures of social life.</title>
        <authorList>
            <person name="Catto M.A."/>
            <person name="Caine P.B."/>
            <person name="Orr S.E."/>
            <person name="Hunt B.G."/>
            <person name="Goodisman M.A.D."/>
        </authorList>
    </citation>
    <scope>NUCLEOTIDE SEQUENCE [LARGE SCALE GENOMIC DNA]</scope>
    <source>
        <strain evidence="2">233</strain>
        <tissue evidence="2">Head and thorax</tissue>
    </source>
</reference>
<feature type="region of interest" description="Disordered" evidence="1">
    <location>
        <begin position="60"/>
        <end position="114"/>
    </location>
</feature>
<feature type="compositionally biased region" description="Low complexity" evidence="1">
    <location>
        <begin position="13"/>
        <end position="25"/>
    </location>
</feature>
<proteinExistence type="predicted"/>
<evidence type="ECO:0000256" key="1">
    <source>
        <dbReference type="SAM" id="MobiDB-lite"/>
    </source>
</evidence>
<feature type="region of interest" description="Disordered" evidence="1">
    <location>
        <begin position="33"/>
        <end position="52"/>
    </location>
</feature>
<organism evidence="2 3">
    <name type="scientific">Vespula squamosa</name>
    <name type="common">Southern yellow jacket</name>
    <name type="synonym">Wasp</name>
    <dbReference type="NCBI Taxonomy" id="30214"/>
    <lineage>
        <taxon>Eukaryota</taxon>
        <taxon>Metazoa</taxon>
        <taxon>Ecdysozoa</taxon>
        <taxon>Arthropoda</taxon>
        <taxon>Hexapoda</taxon>
        <taxon>Insecta</taxon>
        <taxon>Pterygota</taxon>
        <taxon>Neoptera</taxon>
        <taxon>Endopterygota</taxon>
        <taxon>Hymenoptera</taxon>
        <taxon>Apocrita</taxon>
        <taxon>Aculeata</taxon>
        <taxon>Vespoidea</taxon>
        <taxon>Vespidae</taxon>
        <taxon>Vespinae</taxon>
        <taxon>Vespula</taxon>
    </lineage>
</organism>
<dbReference type="Proteomes" id="UP001607302">
    <property type="component" value="Unassembled WGS sequence"/>
</dbReference>
<sequence length="265" mass="28342">MMQEGYEIRRVRSSSPFGPPSGQQPVLVSRFSSPARPSVIDGPTTLHPGQRKSGAILTTCAPRTHEKAQGQRPDGPPIRMRNSQETHAHATSLNIGASGKGRSRRIEPTAASSSRLEPRLPLKYGLGRVCLPPIMRIVRTLSVGRSTKGQSTERSVPSYVSVKVVLYRATSDLATALYTGTSANANELSLLNVLGALHRGDETFAVALASSIAHGKDFRRIKGAPLCLPRAMGVLLGFGARGYSSGHNGSRESLSVRVWPCVCPP</sequence>
<feature type="compositionally biased region" description="Basic and acidic residues" evidence="1">
    <location>
        <begin position="1"/>
        <end position="10"/>
    </location>
</feature>
<dbReference type="AlphaFoldDB" id="A0ABD2C7P1"/>
<name>A0ABD2C7P1_VESSQ</name>